<keyword evidence="2" id="KW-0472">Membrane</keyword>
<dbReference type="RefSeq" id="WP_236089949.1">
    <property type="nucleotide sequence ID" value="NZ_JAKGSG010000040.1"/>
</dbReference>
<keyword evidence="4" id="KW-1185">Reference proteome</keyword>
<sequence>MDTFWASVAALVPSAGVGLLFWFAMRKIVRADRDERLALDRMDRERLSAERSAEPAVQPADDGTARPSAGNEAGH</sequence>
<keyword evidence="2" id="KW-0812">Transmembrane</keyword>
<accession>A0AA41QG41</accession>
<reference evidence="3" key="1">
    <citation type="submission" date="2022-01" db="EMBL/GenBank/DDBJ databases">
        <title>Antribacter sp. nov., isolated from Guizhou of China.</title>
        <authorList>
            <person name="Chengliang C."/>
            <person name="Ya Z."/>
        </authorList>
    </citation>
    <scope>NUCLEOTIDE SEQUENCE</scope>
    <source>
        <strain evidence="3">KLBMP 9083</strain>
    </source>
</reference>
<dbReference type="Proteomes" id="UP001165405">
    <property type="component" value="Unassembled WGS sequence"/>
</dbReference>
<keyword evidence="2" id="KW-1133">Transmembrane helix</keyword>
<dbReference type="EMBL" id="JAKGSG010000040">
    <property type="protein sequence ID" value="MCF4122150.1"/>
    <property type="molecule type" value="Genomic_DNA"/>
</dbReference>
<evidence type="ECO:0000313" key="4">
    <source>
        <dbReference type="Proteomes" id="UP001165405"/>
    </source>
</evidence>
<protein>
    <submittedName>
        <fullName evidence="3">Uncharacterized protein</fullName>
    </submittedName>
</protein>
<dbReference type="AlphaFoldDB" id="A0AA41QG41"/>
<proteinExistence type="predicted"/>
<organism evidence="3 4">
    <name type="scientific">Antribacter soli</name>
    <dbReference type="NCBI Taxonomy" id="2910976"/>
    <lineage>
        <taxon>Bacteria</taxon>
        <taxon>Bacillati</taxon>
        <taxon>Actinomycetota</taxon>
        <taxon>Actinomycetes</taxon>
        <taxon>Micrococcales</taxon>
        <taxon>Promicromonosporaceae</taxon>
        <taxon>Antribacter</taxon>
    </lineage>
</organism>
<name>A0AA41QG41_9MICO</name>
<gene>
    <name evidence="3" type="ORF">L1785_14305</name>
</gene>
<feature type="transmembrane region" description="Helical" evidence="2">
    <location>
        <begin position="6"/>
        <end position="25"/>
    </location>
</feature>
<evidence type="ECO:0000313" key="3">
    <source>
        <dbReference type="EMBL" id="MCF4122150.1"/>
    </source>
</evidence>
<comment type="caution">
    <text evidence="3">The sequence shown here is derived from an EMBL/GenBank/DDBJ whole genome shotgun (WGS) entry which is preliminary data.</text>
</comment>
<evidence type="ECO:0000256" key="2">
    <source>
        <dbReference type="SAM" id="Phobius"/>
    </source>
</evidence>
<feature type="region of interest" description="Disordered" evidence="1">
    <location>
        <begin position="45"/>
        <end position="75"/>
    </location>
</feature>
<evidence type="ECO:0000256" key="1">
    <source>
        <dbReference type="SAM" id="MobiDB-lite"/>
    </source>
</evidence>